<dbReference type="Gene3D" id="3.30.950.30">
    <property type="entry name" value="Schlafen, AAA domain"/>
    <property type="match status" value="1"/>
</dbReference>
<keyword evidence="3" id="KW-0547">Nucleotide-binding</keyword>
<dbReference type="EMBL" id="LUUH01000063">
    <property type="protein sequence ID" value="OAI02234.1"/>
    <property type="molecule type" value="Genomic_DNA"/>
</dbReference>
<reference evidence="4" key="1">
    <citation type="submission" date="2016-03" db="EMBL/GenBank/DDBJ databases">
        <authorList>
            <person name="Heylen K."/>
            <person name="De Vos P."/>
            <person name="Vekeman B."/>
        </authorList>
    </citation>
    <scope>NUCLEOTIDE SEQUENCE [LARGE SCALE GENOMIC DNA]</scope>
    <source>
        <strain evidence="4">R-45371</strain>
    </source>
</reference>
<keyword evidence="3" id="KW-0067">ATP-binding</keyword>
<dbReference type="InterPro" id="IPR007421">
    <property type="entry name" value="Schlafen_AlbA_2_dom"/>
</dbReference>
<dbReference type="RefSeq" id="WP_064037343.1">
    <property type="nucleotide sequence ID" value="NZ_LUUH01000063.1"/>
</dbReference>
<dbReference type="InterPro" id="IPR038475">
    <property type="entry name" value="RecG_C_sf"/>
</dbReference>
<dbReference type="AlphaFoldDB" id="A0A177M9L7"/>
<dbReference type="PANTHER" id="PTHR30595">
    <property type="entry name" value="GLPR-RELATED TRANSCRIPTIONAL REPRESSOR"/>
    <property type="match status" value="1"/>
</dbReference>
<keyword evidence="3" id="KW-0378">Hydrolase</keyword>
<evidence type="ECO:0000256" key="1">
    <source>
        <dbReference type="SAM" id="MobiDB-lite"/>
    </source>
</evidence>
<protein>
    <submittedName>
        <fullName evidence="3">ATP-dependent DNA helicase RecG</fullName>
    </submittedName>
</protein>
<dbReference type="GO" id="GO:0004386">
    <property type="term" value="F:helicase activity"/>
    <property type="evidence" value="ECO:0007669"/>
    <property type="project" value="UniProtKB-KW"/>
</dbReference>
<name>A0A177M9L7_METMH</name>
<evidence type="ECO:0000313" key="4">
    <source>
        <dbReference type="Proteomes" id="UP000077763"/>
    </source>
</evidence>
<dbReference type="Gene3D" id="3.30.565.60">
    <property type="match status" value="1"/>
</dbReference>
<sequence length="625" mass="69911">MRSAVELFEELNAVDESSRIEAKRASELGKSVMQTVIAFANEPGLDGGYLLLGANWKTNDKGDVVYWAEGLSDLDKVQKDLATQCSTMLNVVVRPEMQIETVGGKPVLVVYVPESDVSQKPIYAKATGLPRGAYRRIGSTDQHCVDEDLWVLRGETQPQAGPDMVVIREASRDDIDPLAVTEYRRLRAEANPEAEELAYGDDDLLEAICALKRIDGELRPTLAGIVLFGKSLALRRLMPALRIDYIRVPGMQWVEDPDDRFVTTLDLRKPLMLALRQMQNTILDELPKGFRLDDGEMQSRQEPVLPRKVIREALANAAMHRSYQIHSPVQIIRYSNRIEVINPGFSLKDMADLGKPGSRLRNPAIAAVLHDLHWAETKGSGIRTMRRLSADAGLPLPEFNSDRQRNEFKATLFLHHLLTEEDYRWLKSLAGDTLSGEDAKVLIYARETGAVDNTACRDFSGLDTLTASQVLRRLRDRGLLVKQGSGSRTYYTLQAPLVEPDLHPEQARVPFDNEPPLMEGCKLADEGCKLELATLPPELATLLLTSVNNLSREALRDLIVRLCAWQPLTGEQLATLLNKDRHYLRNKHLTPMVGSGQLNLRYPESAKHPNQAYVAPEQNKGPHET</sequence>
<evidence type="ECO:0000259" key="2">
    <source>
        <dbReference type="Pfam" id="PF04326"/>
    </source>
</evidence>
<feature type="domain" description="Schlafen AlbA-2" evidence="2">
    <location>
        <begin position="16"/>
        <end position="144"/>
    </location>
</feature>
<dbReference type="Proteomes" id="UP000077763">
    <property type="component" value="Unassembled WGS sequence"/>
</dbReference>
<keyword evidence="3" id="KW-0347">Helicase</keyword>
<evidence type="ECO:0000313" key="3">
    <source>
        <dbReference type="EMBL" id="OAI02234.1"/>
    </source>
</evidence>
<gene>
    <name evidence="3" type="ORF">A1353_17140</name>
</gene>
<dbReference type="Pfam" id="PF13749">
    <property type="entry name" value="HATPase_c_4"/>
    <property type="match status" value="1"/>
</dbReference>
<proteinExistence type="predicted"/>
<dbReference type="Pfam" id="PF04326">
    <property type="entry name" value="SLFN_AlbA_2"/>
    <property type="match status" value="1"/>
</dbReference>
<dbReference type="PANTHER" id="PTHR30595:SF6">
    <property type="entry name" value="SCHLAFEN ALBA-2 DOMAIN-CONTAINING PROTEIN"/>
    <property type="match status" value="1"/>
</dbReference>
<organism evidence="3 4">
    <name type="scientific">Methylomonas methanica</name>
    <dbReference type="NCBI Taxonomy" id="421"/>
    <lineage>
        <taxon>Bacteria</taxon>
        <taxon>Pseudomonadati</taxon>
        <taxon>Pseudomonadota</taxon>
        <taxon>Gammaproteobacteria</taxon>
        <taxon>Methylococcales</taxon>
        <taxon>Methylococcaceae</taxon>
        <taxon>Methylomonas</taxon>
    </lineage>
</organism>
<dbReference type="InterPro" id="IPR038461">
    <property type="entry name" value="Schlafen_AlbA_2_dom_sf"/>
</dbReference>
<accession>A0A177M9L7</accession>
<feature type="region of interest" description="Disordered" evidence="1">
    <location>
        <begin position="600"/>
        <end position="625"/>
    </location>
</feature>
<comment type="caution">
    <text evidence="3">The sequence shown here is derived from an EMBL/GenBank/DDBJ whole genome shotgun (WGS) entry which is preliminary data.</text>
</comment>